<keyword evidence="3 6" id="KW-0812">Transmembrane</keyword>
<dbReference type="GO" id="GO:0016405">
    <property type="term" value="F:CoA-ligase activity"/>
    <property type="evidence" value="ECO:0007669"/>
    <property type="project" value="TreeGrafter"/>
</dbReference>
<dbReference type="eggNOG" id="COG0318">
    <property type="taxonomic scope" value="Bacteria"/>
</dbReference>
<dbReference type="SMART" id="SM00563">
    <property type="entry name" value="PlsC"/>
    <property type="match status" value="1"/>
</dbReference>
<feature type="transmembrane region" description="Helical" evidence="6">
    <location>
        <begin position="378"/>
        <end position="399"/>
    </location>
</feature>
<organism evidence="8 9">
    <name type="scientific">Arcobacter nitrofigilis (strain ATCC 33309 / DSM 7299 / CCUG 15893 / LMG 7604 / NCTC 12251 / CI)</name>
    <name type="common">Campylobacter nitrofigilis</name>
    <dbReference type="NCBI Taxonomy" id="572480"/>
    <lineage>
        <taxon>Bacteria</taxon>
        <taxon>Pseudomonadati</taxon>
        <taxon>Campylobacterota</taxon>
        <taxon>Epsilonproteobacteria</taxon>
        <taxon>Campylobacterales</taxon>
        <taxon>Arcobacteraceae</taxon>
        <taxon>Arcobacter</taxon>
    </lineage>
</organism>
<dbReference type="InterPro" id="IPR036259">
    <property type="entry name" value="MFS_trans_sf"/>
</dbReference>
<evidence type="ECO:0000256" key="1">
    <source>
        <dbReference type="ARBA" id="ARBA00006432"/>
    </source>
</evidence>
<feature type="transmembrane region" description="Helical" evidence="6">
    <location>
        <begin position="184"/>
        <end position="208"/>
    </location>
</feature>
<dbReference type="Proteomes" id="UP000000939">
    <property type="component" value="Chromosome"/>
</dbReference>
<feature type="transmembrane region" description="Helical" evidence="6">
    <location>
        <begin position="48"/>
        <end position="68"/>
    </location>
</feature>
<proteinExistence type="inferred from homology"/>
<dbReference type="CDD" id="cd07989">
    <property type="entry name" value="LPLAT_AGPAT-like"/>
    <property type="match status" value="1"/>
</dbReference>
<dbReference type="STRING" id="572480.Arnit_2519"/>
<dbReference type="SUPFAM" id="SSF56801">
    <property type="entry name" value="Acetyl-CoA synthetase-like"/>
    <property type="match status" value="1"/>
</dbReference>
<accession>D5V698</accession>
<dbReference type="PANTHER" id="PTHR24096">
    <property type="entry name" value="LONG-CHAIN-FATTY-ACID--COA LIGASE"/>
    <property type="match status" value="1"/>
</dbReference>
<feature type="domain" description="Phospholipid/glycerol acyltransferase" evidence="7">
    <location>
        <begin position="456"/>
        <end position="569"/>
    </location>
</feature>
<name>D5V698_ARCNC</name>
<dbReference type="RefSeq" id="WP_013136313.1">
    <property type="nucleotide sequence ID" value="NC_014166.1"/>
</dbReference>
<feature type="transmembrane region" description="Helical" evidence="6">
    <location>
        <begin position="240"/>
        <end position="261"/>
    </location>
</feature>
<dbReference type="AlphaFoldDB" id="D5V698"/>
<dbReference type="Pfam" id="PF00501">
    <property type="entry name" value="AMP-binding"/>
    <property type="match status" value="1"/>
</dbReference>
<evidence type="ECO:0000256" key="4">
    <source>
        <dbReference type="ARBA" id="ARBA00022989"/>
    </source>
</evidence>
<dbReference type="SUPFAM" id="SSF69593">
    <property type="entry name" value="Glycerol-3-phosphate (1)-acyltransferase"/>
    <property type="match status" value="1"/>
</dbReference>
<feature type="transmembrane region" description="Helical" evidence="6">
    <location>
        <begin position="281"/>
        <end position="302"/>
    </location>
</feature>
<evidence type="ECO:0000256" key="3">
    <source>
        <dbReference type="ARBA" id="ARBA00022692"/>
    </source>
</evidence>
<feature type="transmembrane region" description="Helical" evidence="6">
    <location>
        <begin position="144"/>
        <end position="164"/>
    </location>
</feature>
<dbReference type="GO" id="GO:0022857">
    <property type="term" value="F:transmembrane transporter activity"/>
    <property type="evidence" value="ECO:0007669"/>
    <property type="project" value="InterPro"/>
</dbReference>
<dbReference type="Gene3D" id="3.40.50.980">
    <property type="match status" value="2"/>
</dbReference>
<evidence type="ECO:0000313" key="8">
    <source>
        <dbReference type="EMBL" id="ADG94168.1"/>
    </source>
</evidence>
<dbReference type="EMBL" id="CP001999">
    <property type="protein sequence ID" value="ADG94168.1"/>
    <property type="molecule type" value="Genomic_DNA"/>
</dbReference>
<protein>
    <submittedName>
        <fullName evidence="8">AMP-dependent synthetase and ligase</fullName>
    </submittedName>
</protein>
<dbReference type="SUPFAM" id="SSF103473">
    <property type="entry name" value="MFS general substrate transporter"/>
    <property type="match status" value="1"/>
</dbReference>
<dbReference type="InterPro" id="IPR045851">
    <property type="entry name" value="AMP-bd_C_sf"/>
</dbReference>
<dbReference type="Gene3D" id="2.30.38.10">
    <property type="entry name" value="Luciferase, Domain 3"/>
    <property type="match status" value="1"/>
</dbReference>
<dbReference type="Gene3D" id="3.30.300.30">
    <property type="match status" value="1"/>
</dbReference>
<dbReference type="NCBIfam" id="NF006386">
    <property type="entry name" value="PRK08633.1"/>
    <property type="match status" value="1"/>
</dbReference>
<dbReference type="CDD" id="cd06173">
    <property type="entry name" value="MFS_MefA_like"/>
    <property type="match status" value="1"/>
</dbReference>
<dbReference type="InterPro" id="IPR011701">
    <property type="entry name" value="MFS"/>
</dbReference>
<dbReference type="GO" id="GO:0016746">
    <property type="term" value="F:acyltransferase activity"/>
    <property type="evidence" value="ECO:0007669"/>
    <property type="project" value="InterPro"/>
</dbReference>
<evidence type="ECO:0000313" key="9">
    <source>
        <dbReference type="Proteomes" id="UP000000939"/>
    </source>
</evidence>
<keyword evidence="9" id="KW-1185">Reference proteome</keyword>
<evidence type="ECO:0000256" key="2">
    <source>
        <dbReference type="ARBA" id="ARBA00022598"/>
    </source>
</evidence>
<gene>
    <name evidence="8" type="ordered locus">Arnit_2519</name>
</gene>
<feature type="transmembrane region" description="Helical" evidence="6">
    <location>
        <begin position="7"/>
        <end position="28"/>
    </location>
</feature>
<keyword evidence="5 6" id="KW-0472">Membrane</keyword>
<dbReference type="InterPro" id="IPR002123">
    <property type="entry name" value="Plipid/glycerol_acylTrfase"/>
</dbReference>
<evidence type="ECO:0000259" key="7">
    <source>
        <dbReference type="SMART" id="SM00563"/>
    </source>
</evidence>
<sequence length="1177" mass="130536">MIGKINNLVVIKFAFLFVVFCNVVVDIAHKIFLQNIAFKIFDGSTQVIWISIINALILIPYVLLFTLSGYLSDKYNKKNILIYGAVSSFSLSILMIFAYAISNFYLAMFILVLLATQSAIYSPAKFGLILDIYGKKNLSSGNSALQAISIIAILFSIAGASYFFEGFYNSKHLELLSTKEELLYAILPLTYYILPVAFLEMFVSFLVLRRVNTYYKRDEELSLDKSELLKGKLLGKNIKVLSSNSVIFLSVIGLSVFWGISQGMMAVFPSFAKEYLDVTDVFVINAVIGVSGIGIAIGSILYSRISKHYIEFGTIPLSALGMATTIYTATIAQSPFLIGVSFFIFGIFGGMFVVPLNALIQFNAKKKILGTILAGNNWFHSVSMFLMLCMTTVVSFYNLDPLNTIYLILFITIVGTAYTVIKLPQSLILLFLKSVIGLKYKLEVSGIKNIPSNGGVLLLGNHVSWIDWAVVLMSVPREVKFVMHKPIYEKWYLNWILKMFKTIPIGTTGSKNTIKIIANELDKGSIVVLFPEGGITRNGHLGEFKKGFEKILELTTSDVRVVPFYIRGLWETVFSRASKKYKKSSKVNSVTVSFGKRVKKEKANVISVKQEIVNLSTTSWMEHIENLAPLNEVIFDRLKSVSSEMIFADSTGVNLSGNKFLTASILFKNLLNKEIKGENVGLLLPSTAAGAFINYSCLMLGKTLVNLNYTSELSSIKQAILQAEIKTIVASKKFVEKLKNKGIDVKEIFELVDVVYVEELKEKISKVSGLFTLLSIKFLPAFLLKPLYLTKIKKDDIVMILFSSGSEDLPKGIELTSDNILGNSQQIATIVNATHDDIIVGSLPLFHAFGIVVTTFLPLIEGIKCVAHPDPTDGFGLGKLIDEYKATIMFGTSTFFRLYTKNPKVNKTMFTSIRLAVAGAEKLREEVRIDFKNKFEKDILEGYGTSETSPVVACNIPDTLSSDGSIQVGTKKGSVGMPIPGTIIKIVDPDSFKELATGEEGMIIISGIQVMKGYLKDEIKTSKVLKTINGKTFYITGDKGRVDKDGFITIVDRYSRFAKLGGEMISLASVEDKISKLLYLDENSEVDFIVTSIEDEKKGEKIILLISNVSEKDEKKGEKIILLISNVSEKEVAKLKDEIIKKFDNKLMIPSSIKIVDEIPKLGSGKKDFKKAKELAL</sequence>
<evidence type="ECO:0000256" key="5">
    <source>
        <dbReference type="ARBA" id="ARBA00023136"/>
    </source>
</evidence>
<feature type="transmembrane region" description="Helical" evidence="6">
    <location>
        <begin position="309"/>
        <end position="330"/>
    </location>
</feature>
<comment type="similarity">
    <text evidence="1">Belongs to the ATP-dependent AMP-binding enzyme family.</text>
</comment>
<dbReference type="eggNOG" id="COG2814">
    <property type="taxonomic scope" value="Bacteria"/>
</dbReference>
<evidence type="ECO:0000256" key="6">
    <source>
        <dbReference type="SAM" id="Phobius"/>
    </source>
</evidence>
<feature type="transmembrane region" description="Helical" evidence="6">
    <location>
        <begin position="105"/>
        <end position="124"/>
    </location>
</feature>
<dbReference type="InterPro" id="IPR000873">
    <property type="entry name" value="AMP-dep_synth/lig_dom"/>
</dbReference>
<dbReference type="HOGENOM" id="CLU_008489_1_0_7"/>
<feature type="transmembrane region" description="Helical" evidence="6">
    <location>
        <begin position="336"/>
        <end position="358"/>
    </location>
</feature>
<dbReference type="Pfam" id="PF07690">
    <property type="entry name" value="MFS_1"/>
    <property type="match status" value="1"/>
</dbReference>
<dbReference type="KEGG" id="ant:Arnit_2519"/>
<dbReference type="PANTHER" id="PTHR24096:SF149">
    <property type="entry name" value="AMP-BINDING DOMAIN-CONTAINING PROTEIN-RELATED"/>
    <property type="match status" value="1"/>
</dbReference>
<dbReference type="Pfam" id="PF01553">
    <property type="entry name" value="Acyltransferase"/>
    <property type="match status" value="1"/>
</dbReference>
<keyword evidence="4 6" id="KW-1133">Transmembrane helix</keyword>
<dbReference type="Gene3D" id="1.20.1250.20">
    <property type="entry name" value="MFS general substrate transporter like domains"/>
    <property type="match status" value="1"/>
</dbReference>
<reference evidence="8 9" key="1">
    <citation type="journal article" date="2010" name="Stand. Genomic Sci.">
        <title>Complete genome sequence of Arcobacter nitrofigilis type strain (CI).</title>
        <authorList>
            <person name="Pati A."/>
            <person name="Gronow S."/>
            <person name="Lapidus A."/>
            <person name="Copeland A."/>
            <person name="Glavina Del Rio T."/>
            <person name="Nolan M."/>
            <person name="Lucas S."/>
            <person name="Tice H."/>
            <person name="Cheng J.F."/>
            <person name="Han C."/>
            <person name="Chertkov O."/>
            <person name="Bruce D."/>
            <person name="Tapia R."/>
            <person name="Goodwin L."/>
            <person name="Pitluck S."/>
            <person name="Liolios K."/>
            <person name="Ivanova N."/>
            <person name="Mavromatis K."/>
            <person name="Chen A."/>
            <person name="Palaniappan K."/>
            <person name="Land M."/>
            <person name="Hauser L."/>
            <person name="Chang Y.J."/>
            <person name="Jeffries C.D."/>
            <person name="Detter J.C."/>
            <person name="Rohde M."/>
            <person name="Goker M."/>
            <person name="Bristow J."/>
            <person name="Eisen J.A."/>
            <person name="Markowitz V."/>
            <person name="Hugenholtz P."/>
            <person name="Klenk H.P."/>
            <person name="Kyrpides N.C."/>
        </authorList>
    </citation>
    <scope>NUCLEOTIDE SEQUENCE [LARGE SCALE GENOMIC DNA]</scope>
    <source>
        <strain evidence="9">ATCC 33309 / DSM 7299 / CCUG 15893 / LMG 7604 / NCTC 12251 / CI</strain>
    </source>
</reference>
<keyword evidence="2 8" id="KW-0436">Ligase</keyword>
<dbReference type="eggNOG" id="COG0204">
    <property type="taxonomic scope" value="Bacteria"/>
</dbReference>
<feature type="transmembrane region" description="Helical" evidence="6">
    <location>
        <begin position="80"/>
        <end position="99"/>
    </location>
</feature>
<feature type="transmembrane region" description="Helical" evidence="6">
    <location>
        <begin position="405"/>
        <end position="432"/>
    </location>
</feature>